<accession>Q2RSC9</accession>
<dbReference type="EMBL" id="CP000230">
    <property type="protein sequence ID" value="ABC22966.1"/>
    <property type="molecule type" value="Genomic_DNA"/>
</dbReference>
<dbReference type="PATRIC" id="fig|269796.9.peg.2260"/>
<protein>
    <recommendedName>
        <fullName evidence="3">DUF2066 domain-containing protein</fullName>
    </recommendedName>
</protein>
<evidence type="ECO:0000313" key="1">
    <source>
        <dbReference type="EMBL" id="ABC22966.1"/>
    </source>
</evidence>
<gene>
    <name evidence="1" type="ordered locus">Rru_A2166</name>
</gene>
<proteinExistence type="predicted"/>
<dbReference type="Proteomes" id="UP000001929">
    <property type="component" value="Chromosome"/>
</dbReference>
<organism evidence="1 2">
    <name type="scientific">Rhodospirillum rubrum (strain ATCC 11170 / ATH 1.1.1 / DSM 467 / LMG 4362 / NCIMB 8255 / S1)</name>
    <dbReference type="NCBI Taxonomy" id="269796"/>
    <lineage>
        <taxon>Bacteria</taxon>
        <taxon>Pseudomonadati</taxon>
        <taxon>Pseudomonadota</taxon>
        <taxon>Alphaproteobacteria</taxon>
        <taxon>Rhodospirillales</taxon>
        <taxon>Rhodospirillaceae</taxon>
        <taxon>Rhodospirillum</taxon>
    </lineage>
</organism>
<dbReference type="KEGG" id="rru:Rru_A2166"/>
<dbReference type="HOGENOM" id="CLU_615199_0_0_5"/>
<dbReference type="AlphaFoldDB" id="Q2RSC9"/>
<keyword evidence="2" id="KW-1185">Reference proteome</keyword>
<dbReference type="eggNOG" id="COG3249">
    <property type="taxonomic scope" value="Bacteria"/>
</dbReference>
<evidence type="ECO:0000313" key="2">
    <source>
        <dbReference type="Proteomes" id="UP000001929"/>
    </source>
</evidence>
<sequence length="445" mass="44414">MTAGSPTEARQKAINDGQVKALRALLESLTTEGDHARLPAVTARDADAMVVDFGLANEKTAAKRYLATLNVRFNAAMVDRLLASSGIGHATTRDAPVLVLPVYQPQPSDPPQLWEDTNPWNEAWNKQTGLSEGLVPLVLGLGDIEDISALDGKRALSADAAASGLAQRYGASDVLVLKAEGTAESGLTITAVGGGPFSAMAPVSVEPGPQAFKTAVAKARAALETAWKTQGGKNAGAAATAGVSDMPAFGGGAGVPQPGQDSYATVSGAGTTYSSTAPTPVAPAWGYGESAAAPGASGYGAAAGASGYGAAPGASGYGAAPGASGYGAVPGASGYGAAPGVPPYGQTQTMAGGMVVVARYANLAEWVEMRRKLQGLPGVTALNLQAVTRNQAQINLGYGGSPMELAQVLLGRGLRLSESAGLWTLESMGGATPGLAPVGATPGLN</sequence>
<dbReference type="EnsemblBacteria" id="ABC22966">
    <property type="protein sequence ID" value="ABC22966"/>
    <property type="gene ID" value="Rru_A2166"/>
</dbReference>
<reference evidence="1 2" key="1">
    <citation type="journal article" date="2011" name="Stand. Genomic Sci.">
        <title>Complete genome sequence of Rhodospirillum rubrum type strain (S1).</title>
        <authorList>
            <person name="Munk A.C."/>
            <person name="Copeland A."/>
            <person name="Lucas S."/>
            <person name="Lapidus A."/>
            <person name="Del Rio T.G."/>
            <person name="Barry K."/>
            <person name="Detter J.C."/>
            <person name="Hammon N."/>
            <person name="Israni S."/>
            <person name="Pitluck S."/>
            <person name="Brettin T."/>
            <person name="Bruce D."/>
            <person name="Han C."/>
            <person name="Tapia R."/>
            <person name="Gilna P."/>
            <person name="Schmutz J."/>
            <person name="Larimer F."/>
            <person name="Land M."/>
            <person name="Kyrpides N.C."/>
            <person name="Mavromatis K."/>
            <person name="Richardson P."/>
            <person name="Rohde M."/>
            <person name="Goker M."/>
            <person name="Klenk H.P."/>
            <person name="Zhang Y."/>
            <person name="Roberts G.P."/>
            <person name="Reslewic S."/>
            <person name="Schwartz D.C."/>
        </authorList>
    </citation>
    <scope>NUCLEOTIDE SEQUENCE [LARGE SCALE GENOMIC DNA]</scope>
    <source>
        <strain evidence="2">ATCC 11170 / ATH 1.1.1 / DSM 467 / LMG 4362 / NCIMB 8255 / S1</strain>
    </source>
</reference>
<dbReference type="STRING" id="269796.Rru_A2166"/>
<dbReference type="InterPro" id="IPR018642">
    <property type="entry name" value="DUF2066"/>
</dbReference>
<evidence type="ECO:0008006" key="3">
    <source>
        <dbReference type="Google" id="ProtNLM"/>
    </source>
</evidence>
<name>Q2RSC9_RHORT</name>
<dbReference type="Pfam" id="PF09839">
    <property type="entry name" value="DUF2066"/>
    <property type="match status" value="1"/>
</dbReference>